<evidence type="ECO:0000313" key="1">
    <source>
        <dbReference type="EMBL" id="KUI55915.1"/>
    </source>
</evidence>
<accession>A0A194VWQ1</accession>
<reference evidence="2" key="1">
    <citation type="submission" date="2014-12" db="EMBL/GenBank/DDBJ databases">
        <title>Genome Sequence of Valsa Canker Pathogens Uncovers a Specific Adaption of Colonization on Woody Bark.</title>
        <authorList>
            <person name="Yin Z."/>
            <person name="Liu H."/>
            <person name="Gao X."/>
            <person name="Li Z."/>
            <person name="Song N."/>
            <person name="Ke X."/>
            <person name="Dai Q."/>
            <person name="Wu Y."/>
            <person name="Sun Y."/>
            <person name="Xu J.-R."/>
            <person name="Kang Z.K."/>
            <person name="Wang L."/>
            <person name="Huang L."/>
        </authorList>
    </citation>
    <scope>NUCLEOTIDE SEQUENCE [LARGE SCALE GENOMIC DNA]</scope>
    <source>
        <strain evidence="2">SXYL134</strain>
    </source>
</reference>
<dbReference type="Proteomes" id="UP000078576">
    <property type="component" value="Unassembled WGS sequence"/>
</dbReference>
<organism evidence="1 2">
    <name type="scientific">Cytospora mali</name>
    <name type="common">Apple Valsa canker fungus</name>
    <name type="synonym">Valsa mali</name>
    <dbReference type="NCBI Taxonomy" id="578113"/>
    <lineage>
        <taxon>Eukaryota</taxon>
        <taxon>Fungi</taxon>
        <taxon>Dikarya</taxon>
        <taxon>Ascomycota</taxon>
        <taxon>Pezizomycotina</taxon>
        <taxon>Sordariomycetes</taxon>
        <taxon>Sordariomycetidae</taxon>
        <taxon>Diaporthales</taxon>
        <taxon>Cytosporaceae</taxon>
        <taxon>Cytospora</taxon>
    </lineage>
</organism>
<dbReference type="AlphaFoldDB" id="A0A194UW45"/>
<gene>
    <name evidence="1" type="ORF">VP1G_03280</name>
</gene>
<proteinExistence type="predicted"/>
<dbReference type="OrthoDB" id="3928002at2759"/>
<dbReference type="PANTHER" id="PTHR38049">
    <property type="entry name" value="RICIN B LECTIN DOMAIN-CONTAINING PROTEIN"/>
    <property type="match status" value="1"/>
</dbReference>
<sequence>MVIGLLVLTAIPSVIGVAEAISSQKQQNAQMKEKIKFNMTATLSIDGGPPTEAWIVLIGGRMWIDHPQAPLPGHKFNGYYFKYPSEQGYQGLVSTISDDPPMLNWMYADKDTGAIRYGSRKETIGHVVGPWGWSEDEKFLTIDEDDWRFIAVEVEVAAGGQARKCWEVFLSRDRDGSLKPKAEREQDEDAETNEEEEEEDPFDPRFSSYRWAPIKLLRKLQLGVDSRYVGGKDNKQ</sequence>
<dbReference type="PANTHER" id="PTHR38049:SF1">
    <property type="entry name" value="PROTEIN KINASE DOMAIN-CONTAINING PROTEIN"/>
    <property type="match status" value="1"/>
</dbReference>
<name>A0A194UW45_CYTMA</name>
<dbReference type="EMBL" id="KN714684">
    <property type="protein sequence ID" value="KUI55915.1"/>
    <property type="molecule type" value="Genomic_DNA"/>
</dbReference>
<evidence type="ECO:0000313" key="2">
    <source>
        <dbReference type="Proteomes" id="UP000078576"/>
    </source>
</evidence>
<keyword evidence="2" id="KW-1185">Reference proteome</keyword>
<protein>
    <submittedName>
        <fullName evidence="1">Uncharacterized protein</fullName>
    </submittedName>
</protein>
<accession>A0A194UW45</accession>